<dbReference type="InterPro" id="IPR000160">
    <property type="entry name" value="GGDEF_dom"/>
</dbReference>
<feature type="transmembrane region" description="Helical" evidence="1">
    <location>
        <begin position="173"/>
        <end position="192"/>
    </location>
</feature>
<dbReference type="InterPro" id="IPR035919">
    <property type="entry name" value="EAL_sf"/>
</dbReference>
<dbReference type="CDD" id="cd01949">
    <property type="entry name" value="GGDEF"/>
    <property type="match status" value="1"/>
</dbReference>
<feature type="domain" description="EAL" evidence="2">
    <location>
        <begin position="543"/>
        <end position="793"/>
    </location>
</feature>
<dbReference type="SUPFAM" id="SSF141868">
    <property type="entry name" value="EAL domain-like"/>
    <property type="match status" value="1"/>
</dbReference>
<feature type="transmembrane region" description="Helical" evidence="1">
    <location>
        <begin position="80"/>
        <end position="98"/>
    </location>
</feature>
<dbReference type="InterPro" id="IPR043128">
    <property type="entry name" value="Rev_trsase/Diguanyl_cyclase"/>
</dbReference>
<dbReference type="Pfam" id="PF00563">
    <property type="entry name" value="EAL"/>
    <property type="match status" value="1"/>
</dbReference>
<dbReference type="PANTHER" id="PTHR44757:SF2">
    <property type="entry name" value="BIOFILM ARCHITECTURE MAINTENANCE PROTEIN MBAA"/>
    <property type="match status" value="1"/>
</dbReference>
<gene>
    <name evidence="4" type="ORF">HRQ87_10345</name>
</gene>
<evidence type="ECO:0000256" key="1">
    <source>
        <dbReference type="SAM" id="Phobius"/>
    </source>
</evidence>
<dbReference type="EMBL" id="JABUFE010000005">
    <property type="protein sequence ID" value="NSX55202.1"/>
    <property type="molecule type" value="Genomic_DNA"/>
</dbReference>
<reference evidence="4 5" key="1">
    <citation type="submission" date="2020-06" db="EMBL/GenBank/DDBJ databases">
        <title>Sulfitobacter algicola sp. nov., isolated from green algae.</title>
        <authorList>
            <person name="Wang C."/>
        </authorList>
    </citation>
    <scope>NUCLEOTIDE SEQUENCE [LARGE SCALE GENOMIC DNA]</scope>
    <source>
        <strain evidence="4 5">1151</strain>
    </source>
</reference>
<feature type="transmembrane region" description="Helical" evidence="1">
    <location>
        <begin position="49"/>
        <end position="74"/>
    </location>
</feature>
<dbReference type="InterPro" id="IPR029787">
    <property type="entry name" value="Nucleotide_cyclase"/>
</dbReference>
<evidence type="ECO:0000313" key="5">
    <source>
        <dbReference type="Proteomes" id="UP000777935"/>
    </source>
</evidence>
<dbReference type="Gene3D" id="3.30.70.270">
    <property type="match status" value="1"/>
</dbReference>
<dbReference type="Pfam" id="PF00990">
    <property type="entry name" value="GGDEF"/>
    <property type="match status" value="1"/>
</dbReference>
<protein>
    <submittedName>
        <fullName evidence="4">EAL domain-containing protein</fullName>
    </submittedName>
</protein>
<name>A0ABX2IQP6_9RHOB</name>
<sequence length="801" mass="87835">MQLTGLSVFLGQLSDRVTVAFLDAGRGVSKDGDIGDDVLGSIRSAQYQAIFSLAPMMMAINIFNAATLISLQFIVNRLTFGTVCWGLVVLAFALLTLSKTKQLSRHKVRSYASPRGPGAIVLSSTILATIWTYPVLFILPGGGVTEVAFIAAMTAGMITGGAFALYPIALATLSYFAIIFVAAVVGLSLSIVDPVLPFVAMMTAFFLVILWSSTRHTGLFLSEFKGKVEAVRQRDMISLLLGKFHENSGSWLWQSDKNLKLSAASQPLLRALGFSQNMSNLPDMAALFNMISAAASSAKYTDVFNALKDNPDEFKANYFELKLTAIDLLGRERILIIAGSRSKSEQGMTLGYHGYVKDITDEVKANARVQYLATHDAMTGLLNYTEFYRKCENLFGEKYQQDTILFIFVDSDNLKSINDNFGHAVGDKMIETVGERLFDIVGEDGLIGRKGGDEFLVCKGFDTIEQAQNFAKKTHALLCESLEFEGRIVPLTCSLGVSIWQGDRIDISTLELEADRALYQAKAGGKAGLEFYDADMGAELSKERQLAHDIKSALAGDELSLVFQPAVKVQTNQIAGAEALLRWNHPVFGYIRPDIIVRIAAQEACNFELALYVMQKAITAAMDWPDHAFVSVNVTASEMQDSRFAGHVLSLLQQTGFPFERLCIEITESEVLENTSSATENLRRLRQAGISIAVDDFGAGYSSLSYLHKYPSDCVKVDRSLVTDCHLRPNGQTILSAVNKMIKATGSRIIVEGVETNDELQVITAAGFTTVQGYIFYKPMVAKDISKLFNQMHQTRTDNCA</sequence>
<dbReference type="Gene3D" id="3.20.20.450">
    <property type="entry name" value="EAL domain"/>
    <property type="match status" value="1"/>
</dbReference>
<evidence type="ECO:0000259" key="3">
    <source>
        <dbReference type="PROSITE" id="PS50887"/>
    </source>
</evidence>
<dbReference type="SMART" id="SM00052">
    <property type="entry name" value="EAL"/>
    <property type="match status" value="1"/>
</dbReference>
<dbReference type="CDD" id="cd01948">
    <property type="entry name" value="EAL"/>
    <property type="match status" value="1"/>
</dbReference>
<dbReference type="PROSITE" id="PS50887">
    <property type="entry name" value="GGDEF"/>
    <property type="match status" value="1"/>
</dbReference>
<dbReference type="InterPro" id="IPR052155">
    <property type="entry name" value="Biofilm_reg_signaling"/>
</dbReference>
<feature type="transmembrane region" description="Helical" evidence="1">
    <location>
        <begin position="147"/>
        <end position="166"/>
    </location>
</feature>
<evidence type="ECO:0000313" key="4">
    <source>
        <dbReference type="EMBL" id="NSX55202.1"/>
    </source>
</evidence>
<accession>A0ABX2IQP6</accession>
<dbReference type="NCBIfam" id="TIGR00254">
    <property type="entry name" value="GGDEF"/>
    <property type="match status" value="1"/>
</dbReference>
<dbReference type="RefSeq" id="WP_174138024.1">
    <property type="nucleotide sequence ID" value="NZ_JABUFE010000005.1"/>
</dbReference>
<comment type="caution">
    <text evidence="4">The sequence shown here is derived from an EMBL/GenBank/DDBJ whole genome shotgun (WGS) entry which is preliminary data.</text>
</comment>
<dbReference type="PROSITE" id="PS50883">
    <property type="entry name" value="EAL"/>
    <property type="match status" value="1"/>
</dbReference>
<dbReference type="SUPFAM" id="SSF55073">
    <property type="entry name" value="Nucleotide cyclase"/>
    <property type="match status" value="1"/>
</dbReference>
<proteinExistence type="predicted"/>
<feature type="transmembrane region" description="Helical" evidence="1">
    <location>
        <begin position="119"/>
        <end position="141"/>
    </location>
</feature>
<keyword evidence="1" id="KW-1133">Transmembrane helix</keyword>
<organism evidence="4 5">
    <name type="scientific">Parasulfitobacter algicola</name>
    <dbReference type="NCBI Taxonomy" id="2614809"/>
    <lineage>
        <taxon>Bacteria</taxon>
        <taxon>Pseudomonadati</taxon>
        <taxon>Pseudomonadota</taxon>
        <taxon>Alphaproteobacteria</taxon>
        <taxon>Rhodobacterales</taxon>
        <taxon>Roseobacteraceae</taxon>
        <taxon>Parasulfitobacter</taxon>
    </lineage>
</organism>
<keyword evidence="1" id="KW-0812">Transmembrane</keyword>
<feature type="domain" description="GGDEF" evidence="3">
    <location>
        <begin position="402"/>
        <end position="534"/>
    </location>
</feature>
<evidence type="ECO:0000259" key="2">
    <source>
        <dbReference type="PROSITE" id="PS50883"/>
    </source>
</evidence>
<dbReference type="SMART" id="SM00267">
    <property type="entry name" value="GGDEF"/>
    <property type="match status" value="1"/>
</dbReference>
<keyword evidence="1" id="KW-0472">Membrane</keyword>
<dbReference type="InterPro" id="IPR001633">
    <property type="entry name" value="EAL_dom"/>
</dbReference>
<dbReference type="Proteomes" id="UP000777935">
    <property type="component" value="Unassembled WGS sequence"/>
</dbReference>
<dbReference type="PANTHER" id="PTHR44757">
    <property type="entry name" value="DIGUANYLATE CYCLASE DGCP"/>
    <property type="match status" value="1"/>
</dbReference>
<keyword evidence="5" id="KW-1185">Reference proteome</keyword>